<protein>
    <recommendedName>
        <fullName evidence="3">DUF3791 domain-containing protein</fullName>
    </recommendedName>
</protein>
<dbReference type="KEGG" id="byl:A4V09_08305"/>
<keyword evidence="2" id="KW-1185">Reference proteome</keyword>
<dbReference type="EMBL" id="CP015405">
    <property type="protein sequence ID" value="ANU75773.1"/>
    <property type="molecule type" value="Genomic_DNA"/>
</dbReference>
<accession>A0A1C7IAC4</accession>
<evidence type="ECO:0008006" key="3">
    <source>
        <dbReference type="Google" id="ProtNLM"/>
    </source>
</evidence>
<dbReference type="Proteomes" id="UP000092574">
    <property type="component" value="Chromosome"/>
</dbReference>
<gene>
    <name evidence="1" type="ORF">A4V09_08305</name>
</gene>
<reference evidence="1" key="1">
    <citation type="submission" date="2017-04" db="EMBL/GenBank/DDBJ databases">
        <title>Complete Genome Sequences of Twelve Strains of a Stable Defined Moderately Diverse Mouse Microbiota 2 (sDMDMm2).</title>
        <authorList>
            <person name="Uchimura Y."/>
            <person name="Wyss M."/>
            <person name="Brugiroux S."/>
            <person name="Limenitakis J.P."/>
            <person name="Stecher B."/>
            <person name="McCoy K.D."/>
            <person name="Macpherson A.J."/>
        </authorList>
    </citation>
    <scope>NUCLEOTIDE SEQUENCE</scope>
    <source>
        <strain evidence="1">YL58</strain>
    </source>
</reference>
<dbReference type="STRING" id="1796616.A4V09_08305"/>
<evidence type="ECO:0000313" key="2">
    <source>
        <dbReference type="Proteomes" id="UP000092574"/>
    </source>
</evidence>
<proteinExistence type="predicted"/>
<evidence type="ECO:0000313" key="1">
    <source>
        <dbReference type="EMBL" id="ANU75773.1"/>
    </source>
</evidence>
<dbReference type="RefSeq" id="WP_065541956.1">
    <property type="nucleotide sequence ID" value="NZ_CP015405.2"/>
</dbReference>
<sequence>MGSKYTYHGIDITLDVYEKICSVVELMAEKENKTFDECYFLFSSSEVYELLQNEESLMWSESAEYLLDEYYRRQEPILA</sequence>
<dbReference type="AlphaFoldDB" id="A0A1C7IAC4"/>
<name>A0A1C7IAC4_9FIRM</name>
<organism evidence="1 2">
    <name type="scientific">Blautia pseudococcoides</name>
    <dbReference type="NCBI Taxonomy" id="1796616"/>
    <lineage>
        <taxon>Bacteria</taxon>
        <taxon>Bacillati</taxon>
        <taxon>Bacillota</taxon>
        <taxon>Clostridia</taxon>
        <taxon>Lachnospirales</taxon>
        <taxon>Lachnospiraceae</taxon>
        <taxon>Blautia</taxon>
    </lineage>
</organism>
<dbReference type="OrthoDB" id="1974795at2"/>